<dbReference type="InterPro" id="IPR000792">
    <property type="entry name" value="Tscrpt_reg_LuxR_C"/>
</dbReference>
<dbReference type="OrthoDB" id="9796655at2"/>
<dbReference type="SUPFAM" id="SSF46894">
    <property type="entry name" value="C-terminal effector domain of the bipartite response regulators"/>
    <property type="match status" value="1"/>
</dbReference>
<dbReference type="InterPro" id="IPR001789">
    <property type="entry name" value="Sig_transdc_resp-reg_receiver"/>
</dbReference>
<dbReference type="PANTHER" id="PTHR43214">
    <property type="entry name" value="TWO-COMPONENT RESPONSE REGULATOR"/>
    <property type="match status" value="1"/>
</dbReference>
<keyword evidence="1 5" id="KW-0597">Phosphoprotein</keyword>
<dbReference type="eggNOG" id="COG2197">
    <property type="taxonomic scope" value="Bacteria"/>
</dbReference>
<dbReference type="CDD" id="cd17535">
    <property type="entry name" value="REC_NarL-like"/>
    <property type="match status" value="1"/>
</dbReference>
<dbReference type="HOGENOM" id="CLU_000445_90_1_6"/>
<organism evidence="8 9">
    <name type="scientific">Thiorhodovibrio frisius</name>
    <dbReference type="NCBI Taxonomy" id="631362"/>
    <lineage>
        <taxon>Bacteria</taxon>
        <taxon>Pseudomonadati</taxon>
        <taxon>Pseudomonadota</taxon>
        <taxon>Gammaproteobacteria</taxon>
        <taxon>Chromatiales</taxon>
        <taxon>Chromatiaceae</taxon>
        <taxon>Thiorhodovibrio</taxon>
    </lineage>
</organism>
<gene>
    <name evidence="8" type="ORF">Thi970DRAFT_03001</name>
</gene>
<keyword evidence="3 8" id="KW-0238">DNA-binding</keyword>
<evidence type="ECO:0000256" key="1">
    <source>
        <dbReference type="ARBA" id="ARBA00022553"/>
    </source>
</evidence>
<evidence type="ECO:0000256" key="3">
    <source>
        <dbReference type="ARBA" id="ARBA00023125"/>
    </source>
</evidence>
<dbReference type="PROSITE" id="PS50110">
    <property type="entry name" value="RESPONSE_REGULATORY"/>
    <property type="match status" value="1"/>
</dbReference>
<name>H8Z2M8_9GAMM</name>
<evidence type="ECO:0000259" key="6">
    <source>
        <dbReference type="PROSITE" id="PS50043"/>
    </source>
</evidence>
<evidence type="ECO:0000256" key="5">
    <source>
        <dbReference type="PROSITE-ProRule" id="PRU00169"/>
    </source>
</evidence>
<dbReference type="GO" id="GO:0006355">
    <property type="term" value="P:regulation of DNA-templated transcription"/>
    <property type="evidence" value="ECO:0007669"/>
    <property type="project" value="InterPro"/>
</dbReference>
<feature type="domain" description="HTH luxR-type" evidence="6">
    <location>
        <begin position="173"/>
        <end position="238"/>
    </location>
</feature>
<feature type="domain" description="Response regulatory" evidence="7">
    <location>
        <begin position="31"/>
        <end position="147"/>
    </location>
</feature>
<dbReference type="GO" id="GO:0000160">
    <property type="term" value="P:phosphorelay signal transduction system"/>
    <property type="evidence" value="ECO:0007669"/>
    <property type="project" value="InterPro"/>
</dbReference>
<reference evidence="9" key="1">
    <citation type="submission" date="2011-06" db="EMBL/GenBank/DDBJ databases">
        <authorList>
            <consortium name="US DOE Joint Genome Institute (JGI-PGF)"/>
            <person name="Lucas S."/>
            <person name="Han J."/>
            <person name="Lapidus A."/>
            <person name="Cheng J.-F."/>
            <person name="Goodwin L."/>
            <person name="Pitluck S."/>
            <person name="Peters L."/>
            <person name="Land M.L."/>
            <person name="Hauser L."/>
            <person name="Vogl K."/>
            <person name="Liu Z."/>
            <person name="Overmann J."/>
            <person name="Frigaard N.-U."/>
            <person name="Bryant D.A."/>
            <person name="Woyke T.J."/>
        </authorList>
    </citation>
    <scope>NUCLEOTIDE SEQUENCE [LARGE SCALE GENOMIC DNA]</scope>
    <source>
        <strain evidence="9">970</strain>
    </source>
</reference>
<dbReference type="SUPFAM" id="SSF52172">
    <property type="entry name" value="CheY-like"/>
    <property type="match status" value="1"/>
</dbReference>
<dbReference type="GO" id="GO:0003677">
    <property type="term" value="F:DNA binding"/>
    <property type="evidence" value="ECO:0007669"/>
    <property type="project" value="UniProtKB-KW"/>
</dbReference>
<dbReference type="STRING" id="631362.Thi970DRAFT_03001"/>
<proteinExistence type="predicted"/>
<dbReference type="AlphaFoldDB" id="H8Z2M8"/>
<evidence type="ECO:0000256" key="4">
    <source>
        <dbReference type="ARBA" id="ARBA00023163"/>
    </source>
</evidence>
<dbReference type="SMART" id="SM00421">
    <property type="entry name" value="HTH_LUXR"/>
    <property type="match status" value="1"/>
</dbReference>
<dbReference type="InterPro" id="IPR016032">
    <property type="entry name" value="Sig_transdc_resp-reg_C-effctor"/>
</dbReference>
<dbReference type="InterPro" id="IPR039420">
    <property type="entry name" value="WalR-like"/>
</dbReference>
<dbReference type="Pfam" id="PF00196">
    <property type="entry name" value="GerE"/>
    <property type="match status" value="1"/>
</dbReference>
<reference evidence="8 9" key="2">
    <citation type="submission" date="2011-11" db="EMBL/GenBank/DDBJ databases">
        <authorList>
            <consortium name="US DOE Joint Genome Institute"/>
            <person name="Lucas S."/>
            <person name="Han J."/>
            <person name="Lapidus A."/>
            <person name="Cheng J.-F."/>
            <person name="Goodwin L."/>
            <person name="Pitluck S."/>
            <person name="Peters L."/>
            <person name="Ovchinnikova G."/>
            <person name="Zhang X."/>
            <person name="Detter J.C."/>
            <person name="Han C."/>
            <person name="Tapia R."/>
            <person name="Land M."/>
            <person name="Hauser L."/>
            <person name="Kyrpides N."/>
            <person name="Ivanova N."/>
            <person name="Pagani I."/>
            <person name="Vogl K."/>
            <person name="Liu Z."/>
            <person name="Overmann J."/>
            <person name="Frigaard N.-U."/>
            <person name="Bryant D."/>
            <person name="Woyke T."/>
        </authorList>
    </citation>
    <scope>NUCLEOTIDE SEQUENCE [LARGE SCALE GENOMIC DNA]</scope>
    <source>
        <strain evidence="8 9">970</strain>
    </source>
</reference>
<dbReference type="Gene3D" id="3.40.50.2300">
    <property type="match status" value="1"/>
</dbReference>
<keyword evidence="2" id="KW-0805">Transcription regulation</keyword>
<dbReference type="PANTHER" id="PTHR43214:SF41">
    <property type="entry name" value="NITRATE_NITRITE RESPONSE REGULATOR PROTEIN NARP"/>
    <property type="match status" value="1"/>
</dbReference>
<keyword evidence="4" id="KW-0804">Transcription</keyword>
<sequence>MQANLPLASHAVLPSHSAHPHSALAKSNARRVLIVDDHPLVRAGLSTVINQEPDLFVCGEAGTAREALDLVRHTQADIVILDLTLPDGSGLDLLKRLPKLPGCPPLLVCSIHEEALFAERALAAGASGYIHKAEATTLVVTAIRKVLSGSSYWSEDITQFLLHKLSGRPAKGSKGSVGNLTPRELQVFMLLGKCLSASKIAEQLDLSVKTIETHRAKIKRKLNLSNSGELTRYAVQWVLEQH</sequence>
<dbReference type="SMART" id="SM00448">
    <property type="entry name" value="REC"/>
    <property type="match status" value="1"/>
</dbReference>
<dbReference type="RefSeq" id="WP_009149726.1">
    <property type="nucleotide sequence ID" value="NZ_CP121471.1"/>
</dbReference>
<dbReference type="InterPro" id="IPR058245">
    <property type="entry name" value="NreC/VraR/RcsB-like_REC"/>
</dbReference>
<dbReference type="Pfam" id="PF00072">
    <property type="entry name" value="Response_reg"/>
    <property type="match status" value="1"/>
</dbReference>
<accession>H8Z2M8</accession>
<keyword evidence="9" id="KW-1185">Reference proteome</keyword>
<dbReference type="PRINTS" id="PR00038">
    <property type="entry name" value="HTHLUXR"/>
</dbReference>
<feature type="modified residue" description="4-aspartylphosphate" evidence="5">
    <location>
        <position position="82"/>
    </location>
</feature>
<protein>
    <submittedName>
        <fullName evidence="8">Response regulator containing a CheY-like receiver domain and an HTH DNA-binding domain</fullName>
    </submittedName>
</protein>
<dbReference type="InterPro" id="IPR011006">
    <property type="entry name" value="CheY-like_superfamily"/>
</dbReference>
<dbReference type="EMBL" id="JH603169">
    <property type="protein sequence ID" value="EIC22721.1"/>
    <property type="molecule type" value="Genomic_DNA"/>
</dbReference>
<evidence type="ECO:0000256" key="2">
    <source>
        <dbReference type="ARBA" id="ARBA00023015"/>
    </source>
</evidence>
<evidence type="ECO:0000313" key="8">
    <source>
        <dbReference type="EMBL" id="EIC22721.1"/>
    </source>
</evidence>
<dbReference type="Proteomes" id="UP000002964">
    <property type="component" value="Unassembled WGS sequence"/>
</dbReference>
<evidence type="ECO:0000313" key="9">
    <source>
        <dbReference type="Proteomes" id="UP000002964"/>
    </source>
</evidence>
<dbReference type="CDD" id="cd06170">
    <property type="entry name" value="LuxR_C_like"/>
    <property type="match status" value="1"/>
</dbReference>
<evidence type="ECO:0000259" key="7">
    <source>
        <dbReference type="PROSITE" id="PS50110"/>
    </source>
</evidence>
<dbReference type="PROSITE" id="PS50043">
    <property type="entry name" value="HTH_LUXR_2"/>
    <property type="match status" value="1"/>
</dbReference>